<dbReference type="eggNOG" id="COG0546">
    <property type="taxonomic scope" value="Bacteria"/>
</dbReference>
<protein>
    <recommendedName>
        <fullName evidence="4">phosphoglycolate phosphatase</fullName>
        <ecNumber evidence="4">3.1.3.18</ecNumber>
    </recommendedName>
</protein>
<dbReference type="PRINTS" id="PR00413">
    <property type="entry name" value="HADHALOGNASE"/>
</dbReference>
<organism evidence="5 6">
    <name type="scientific">Phycisphaera mikurensis (strain NBRC 102666 / KCTC 22515 / FYK2301M01)</name>
    <dbReference type="NCBI Taxonomy" id="1142394"/>
    <lineage>
        <taxon>Bacteria</taxon>
        <taxon>Pseudomonadati</taxon>
        <taxon>Planctomycetota</taxon>
        <taxon>Phycisphaerae</taxon>
        <taxon>Phycisphaerales</taxon>
        <taxon>Phycisphaeraceae</taxon>
        <taxon>Phycisphaera</taxon>
    </lineage>
</organism>
<evidence type="ECO:0000313" key="6">
    <source>
        <dbReference type="Proteomes" id="UP000007881"/>
    </source>
</evidence>
<dbReference type="HOGENOM" id="CLU_045011_19_1_0"/>
<dbReference type="InterPro" id="IPR023198">
    <property type="entry name" value="PGP-like_dom2"/>
</dbReference>
<accession>I0IJ34</accession>
<dbReference type="KEGG" id="phm:PSMK_31130"/>
<dbReference type="GO" id="GO:0005829">
    <property type="term" value="C:cytosol"/>
    <property type="evidence" value="ECO:0007669"/>
    <property type="project" value="TreeGrafter"/>
</dbReference>
<dbReference type="Pfam" id="PF13419">
    <property type="entry name" value="HAD_2"/>
    <property type="match status" value="1"/>
</dbReference>
<comment type="pathway">
    <text evidence="2">Organic acid metabolism; glycolate biosynthesis; glycolate from 2-phosphoglycolate: step 1/1.</text>
</comment>
<dbReference type="InterPro" id="IPR050155">
    <property type="entry name" value="HAD-like_hydrolase_sf"/>
</dbReference>
<name>I0IJ34_PHYMF</name>
<keyword evidence="5" id="KW-0378">Hydrolase</keyword>
<evidence type="ECO:0000256" key="1">
    <source>
        <dbReference type="ARBA" id="ARBA00000830"/>
    </source>
</evidence>
<dbReference type="OrthoDB" id="9792518at2"/>
<dbReference type="Gene3D" id="3.40.50.1000">
    <property type="entry name" value="HAD superfamily/HAD-like"/>
    <property type="match status" value="1"/>
</dbReference>
<comment type="similarity">
    <text evidence="3">Belongs to the HAD-like hydrolase superfamily. CbbY/CbbZ/Gph/YieH family.</text>
</comment>
<dbReference type="SUPFAM" id="SSF56784">
    <property type="entry name" value="HAD-like"/>
    <property type="match status" value="1"/>
</dbReference>
<dbReference type="PANTHER" id="PTHR43434">
    <property type="entry name" value="PHOSPHOGLYCOLATE PHOSPHATASE"/>
    <property type="match status" value="1"/>
</dbReference>
<dbReference type="InterPro" id="IPR006439">
    <property type="entry name" value="HAD-SF_hydro_IA"/>
</dbReference>
<sequence length="220" mass="23760">MPRFDLALFDLDGTLINSLPDITAAGNHAMRTVGRPEITEQQCRFYAGQGLPNFIITALGPDHQDLYDAALAAHLGYYRDHGGTLTRVFPGVDGLLDRLKEAGLKRAILSNKPHAATLGDAERLLGRHAFDAVIGHRDGYEVKPDTRSATEIIERLGVEPDRVAYVGDTAADMLTAKRSGFYAVGVTYGFRERAELEEHGADAIVDDAAGVGDAILGTDR</sequence>
<dbReference type="SFLD" id="SFLDS00003">
    <property type="entry name" value="Haloacid_Dehalogenase"/>
    <property type="match status" value="1"/>
</dbReference>
<dbReference type="InterPro" id="IPR041492">
    <property type="entry name" value="HAD_2"/>
</dbReference>
<evidence type="ECO:0000256" key="3">
    <source>
        <dbReference type="ARBA" id="ARBA00006171"/>
    </source>
</evidence>
<dbReference type="Gene3D" id="1.10.150.240">
    <property type="entry name" value="Putative phosphatase, domain 2"/>
    <property type="match status" value="1"/>
</dbReference>
<dbReference type="GO" id="GO:0006281">
    <property type="term" value="P:DNA repair"/>
    <property type="evidence" value="ECO:0007669"/>
    <property type="project" value="TreeGrafter"/>
</dbReference>
<evidence type="ECO:0000313" key="5">
    <source>
        <dbReference type="EMBL" id="BAM05272.1"/>
    </source>
</evidence>
<dbReference type="SFLD" id="SFLDG01129">
    <property type="entry name" value="C1.5:_HAD__Beta-PGM__Phosphata"/>
    <property type="match status" value="1"/>
</dbReference>
<dbReference type="RefSeq" id="WP_014438476.1">
    <property type="nucleotide sequence ID" value="NC_017080.1"/>
</dbReference>
<evidence type="ECO:0000256" key="2">
    <source>
        <dbReference type="ARBA" id="ARBA00004818"/>
    </source>
</evidence>
<keyword evidence="6" id="KW-1185">Reference proteome</keyword>
<gene>
    <name evidence="5" type="ordered locus">PSMK_31130</name>
</gene>
<reference evidence="5 6" key="1">
    <citation type="submission" date="2012-02" db="EMBL/GenBank/DDBJ databases">
        <title>Complete genome sequence of Phycisphaera mikurensis NBRC 102666.</title>
        <authorList>
            <person name="Ankai A."/>
            <person name="Hosoyama A."/>
            <person name="Terui Y."/>
            <person name="Sekine M."/>
            <person name="Fukai R."/>
            <person name="Kato Y."/>
            <person name="Nakamura S."/>
            <person name="Yamada-Narita S."/>
            <person name="Kawakoshi A."/>
            <person name="Fukunaga Y."/>
            <person name="Yamazaki S."/>
            <person name="Fujita N."/>
        </authorList>
    </citation>
    <scope>NUCLEOTIDE SEQUENCE [LARGE SCALE GENOMIC DNA]</scope>
    <source>
        <strain evidence="6">NBRC 102666 / KCTC 22515 / FYK2301M01</strain>
    </source>
</reference>
<comment type="catalytic activity">
    <reaction evidence="1">
        <text>2-phosphoglycolate + H2O = glycolate + phosphate</text>
        <dbReference type="Rhea" id="RHEA:14369"/>
        <dbReference type="ChEBI" id="CHEBI:15377"/>
        <dbReference type="ChEBI" id="CHEBI:29805"/>
        <dbReference type="ChEBI" id="CHEBI:43474"/>
        <dbReference type="ChEBI" id="CHEBI:58033"/>
        <dbReference type="EC" id="3.1.3.18"/>
    </reaction>
</comment>
<dbReference type="InterPro" id="IPR023214">
    <property type="entry name" value="HAD_sf"/>
</dbReference>
<proteinExistence type="inferred from homology"/>
<dbReference type="STRING" id="1142394.PSMK_31130"/>
<evidence type="ECO:0000256" key="4">
    <source>
        <dbReference type="ARBA" id="ARBA00013078"/>
    </source>
</evidence>
<dbReference type="Proteomes" id="UP000007881">
    <property type="component" value="Chromosome"/>
</dbReference>
<dbReference type="PANTHER" id="PTHR43434:SF1">
    <property type="entry name" value="PHOSPHOGLYCOLATE PHOSPHATASE"/>
    <property type="match status" value="1"/>
</dbReference>
<dbReference type="EMBL" id="AP012338">
    <property type="protein sequence ID" value="BAM05272.1"/>
    <property type="molecule type" value="Genomic_DNA"/>
</dbReference>
<dbReference type="GO" id="GO:0008967">
    <property type="term" value="F:phosphoglycolate phosphatase activity"/>
    <property type="evidence" value="ECO:0007669"/>
    <property type="project" value="UniProtKB-EC"/>
</dbReference>
<dbReference type="InterPro" id="IPR036412">
    <property type="entry name" value="HAD-like_sf"/>
</dbReference>
<dbReference type="AlphaFoldDB" id="I0IJ34"/>
<dbReference type="EC" id="3.1.3.18" evidence="4"/>
<dbReference type="NCBIfam" id="TIGR01549">
    <property type="entry name" value="HAD-SF-IA-v1"/>
    <property type="match status" value="1"/>
</dbReference>